<gene>
    <name evidence="1" type="ORF">LSAA_12120</name>
</gene>
<accession>A0A7R8D5M2</accession>
<evidence type="ECO:0000313" key="2">
    <source>
        <dbReference type="Proteomes" id="UP000675881"/>
    </source>
</evidence>
<name>A0A7R8D5M2_LEPSM</name>
<protein>
    <submittedName>
        <fullName evidence="1">(salmon louse) hypothetical protein</fullName>
    </submittedName>
</protein>
<dbReference type="EMBL" id="HG994585">
    <property type="protein sequence ID" value="CAF2980988.1"/>
    <property type="molecule type" value="Genomic_DNA"/>
</dbReference>
<dbReference type="Proteomes" id="UP000675881">
    <property type="component" value="Chromosome 6"/>
</dbReference>
<sequence length="142" mass="16371">MSMEDIKAPSKIAVLEQEVVHVENKVSELRRGMGEYTQVEEPSYNELTESTYHQDYSKVEDDLKTYQGLGKEMSKDRQVNGVVAFATPHVNVFLMSCHLLVKLGIIHKDFQYSYHEEARARLTKFELAQENMTSKLRNAKQS</sequence>
<keyword evidence="2" id="KW-1185">Reference proteome</keyword>
<proteinExistence type="predicted"/>
<reference evidence="1" key="1">
    <citation type="submission" date="2021-02" db="EMBL/GenBank/DDBJ databases">
        <authorList>
            <person name="Bekaert M."/>
        </authorList>
    </citation>
    <scope>NUCLEOTIDE SEQUENCE</scope>
    <source>
        <strain evidence="1">IoA-00</strain>
    </source>
</reference>
<organism evidence="1 2">
    <name type="scientific">Lepeophtheirus salmonis</name>
    <name type="common">Salmon louse</name>
    <name type="synonym">Caligus salmonis</name>
    <dbReference type="NCBI Taxonomy" id="72036"/>
    <lineage>
        <taxon>Eukaryota</taxon>
        <taxon>Metazoa</taxon>
        <taxon>Ecdysozoa</taxon>
        <taxon>Arthropoda</taxon>
        <taxon>Crustacea</taxon>
        <taxon>Multicrustacea</taxon>
        <taxon>Hexanauplia</taxon>
        <taxon>Copepoda</taxon>
        <taxon>Siphonostomatoida</taxon>
        <taxon>Caligidae</taxon>
        <taxon>Lepeophtheirus</taxon>
    </lineage>
</organism>
<evidence type="ECO:0000313" key="1">
    <source>
        <dbReference type="EMBL" id="CAF2980988.1"/>
    </source>
</evidence>
<dbReference type="AlphaFoldDB" id="A0A7R8D5M2"/>